<dbReference type="AlphaFoldDB" id="A0A553HJG5"/>
<evidence type="ECO:0000313" key="2">
    <source>
        <dbReference type="Proteomes" id="UP000319160"/>
    </source>
</evidence>
<comment type="caution">
    <text evidence="1">The sequence shown here is derived from an EMBL/GenBank/DDBJ whole genome shotgun (WGS) entry which is preliminary data.</text>
</comment>
<proteinExistence type="predicted"/>
<organism evidence="1 2">
    <name type="scientific">Xylaria flabelliformis</name>
    <dbReference type="NCBI Taxonomy" id="2512241"/>
    <lineage>
        <taxon>Eukaryota</taxon>
        <taxon>Fungi</taxon>
        <taxon>Dikarya</taxon>
        <taxon>Ascomycota</taxon>
        <taxon>Pezizomycotina</taxon>
        <taxon>Sordariomycetes</taxon>
        <taxon>Xylariomycetidae</taxon>
        <taxon>Xylariales</taxon>
        <taxon>Xylariaceae</taxon>
        <taxon>Xylaria</taxon>
    </lineage>
</organism>
<dbReference type="EMBL" id="VFLP01000102">
    <property type="protein sequence ID" value="TRX88063.1"/>
    <property type="molecule type" value="Genomic_DNA"/>
</dbReference>
<dbReference type="Proteomes" id="UP000319160">
    <property type="component" value="Unassembled WGS sequence"/>
</dbReference>
<sequence>MKDRIENQSGKKASALKRTMFTLSRNQYADLILIIREVVASLGNLTDHDIELEPALKVRSQRKLFKISRTMSKSLYHALKSSLDCLCSHDISLKLEKRRVHEQSDLPPTCSLPSFRRSDRGTSKKEWGEILVKPKLLPTDDKYILETKSL</sequence>
<reference evidence="2" key="1">
    <citation type="submission" date="2019-06" db="EMBL/GenBank/DDBJ databases">
        <title>Draft genome sequence of the griseofulvin-producing fungus Xylaria cubensis strain G536.</title>
        <authorList>
            <person name="Mead M.E."/>
            <person name="Raja H.A."/>
            <person name="Steenwyk J.L."/>
            <person name="Knowles S.L."/>
            <person name="Oberlies N.H."/>
            <person name="Rokas A."/>
        </authorList>
    </citation>
    <scope>NUCLEOTIDE SEQUENCE [LARGE SCALE GENOMIC DNA]</scope>
    <source>
        <strain evidence="2">G536</strain>
    </source>
</reference>
<keyword evidence="2" id="KW-1185">Reference proteome</keyword>
<evidence type="ECO:0000313" key="1">
    <source>
        <dbReference type="EMBL" id="TRX88063.1"/>
    </source>
</evidence>
<dbReference type="PANTHER" id="PTHR35186:SF4">
    <property type="entry name" value="PRION-INHIBITION AND PROPAGATION HELO DOMAIN-CONTAINING PROTEIN"/>
    <property type="match status" value="1"/>
</dbReference>
<accession>A0A553HJG5</accession>
<gene>
    <name evidence="1" type="ORF">FHL15_011065</name>
</gene>
<dbReference type="PANTHER" id="PTHR35186">
    <property type="entry name" value="ANK_REP_REGION DOMAIN-CONTAINING PROTEIN"/>
    <property type="match status" value="1"/>
</dbReference>
<protein>
    <submittedName>
        <fullName evidence="1">Uncharacterized protein</fullName>
    </submittedName>
</protein>
<dbReference type="OrthoDB" id="3565018at2759"/>
<dbReference type="STRING" id="2512241.A0A553HJG5"/>
<name>A0A553HJG5_9PEZI</name>